<name>A0A2M4B6L3_9DIPT</name>
<organism evidence="2">
    <name type="scientific">Anopheles triannulatus</name>
    <dbReference type="NCBI Taxonomy" id="58253"/>
    <lineage>
        <taxon>Eukaryota</taxon>
        <taxon>Metazoa</taxon>
        <taxon>Ecdysozoa</taxon>
        <taxon>Arthropoda</taxon>
        <taxon>Hexapoda</taxon>
        <taxon>Insecta</taxon>
        <taxon>Pterygota</taxon>
        <taxon>Neoptera</taxon>
        <taxon>Endopterygota</taxon>
        <taxon>Diptera</taxon>
        <taxon>Nematocera</taxon>
        <taxon>Culicoidea</taxon>
        <taxon>Culicidae</taxon>
        <taxon>Anophelinae</taxon>
        <taxon>Anopheles</taxon>
    </lineage>
</organism>
<reference evidence="2" key="1">
    <citation type="submission" date="2018-01" db="EMBL/GenBank/DDBJ databases">
        <title>An insight into the sialome of Amazonian anophelines.</title>
        <authorList>
            <person name="Ribeiro J.M."/>
            <person name="Scarpassa V."/>
            <person name="Calvo E."/>
        </authorList>
    </citation>
    <scope>NUCLEOTIDE SEQUENCE</scope>
    <source>
        <tissue evidence="2">Salivary glands</tissue>
    </source>
</reference>
<protein>
    <submittedName>
        <fullName evidence="2">Putative secreted protein</fullName>
    </submittedName>
</protein>
<sequence length="67" mass="7390">MAWRCQIFPIKNVLSVFVWLCVRVPGVSTCHRSGGVADPLSIFIKASGYGSDAALENYHFHLPLSIL</sequence>
<feature type="chain" id="PRO_5015005632" evidence="1">
    <location>
        <begin position="30"/>
        <end position="67"/>
    </location>
</feature>
<evidence type="ECO:0000313" key="2">
    <source>
        <dbReference type="EMBL" id="MBW48458.1"/>
    </source>
</evidence>
<dbReference type="EMBL" id="GGFK01015137">
    <property type="protein sequence ID" value="MBW48458.1"/>
    <property type="molecule type" value="Transcribed_RNA"/>
</dbReference>
<feature type="signal peptide" evidence="1">
    <location>
        <begin position="1"/>
        <end position="29"/>
    </location>
</feature>
<proteinExistence type="predicted"/>
<keyword evidence="1" id="KW-0732">Signal</keyword>
<dbReference type="AlphaFoldDB" id="A0A2M4B6L3"/>
<accession>A0A2M4B6L3</accession>
<evidence type="ECO:0000256" key="1">
    <source>
        <dbReference type="SAM" id="SignalP"/>
    </source>
</evidence>